<feature type="transmembrane region" description="Helical" evidence="1">
    <location>
        <begin position="92"/>
        <end position="112"/>
    </location>
</feature>
<feature type="transmembrane region" description="Helical" evidence="1">
    <location>
        <begin position="54"/>
        <end position="72"/>
    </location>
</feature>
<reference evidence="2" key="3">
    <citation type="submission" date="2012-09" db="EMBL/GenBank/DDBJ databases">
        <authorList>
            <consortium name="VectorBase"/>
        </authorList>
    </citation>
    <scope>NUCLEOTIDE SEQUENCE</scope>
    <source>
        <strain evidence="2">Liverpool</strain>
    </source>
</reference>
<reference evidence="2" key="2">
    <citation type="journal article" date="2007" name="Science">
        <title>Genome sequence of Aedes aegypti, a major arbovirus vector.</title>
        <authorList>
            <person name="Nene V."/>
            <person name="Wortman J.R."/>
            <person name="Lawson D."/>
            <person name="Haas B."/>
            <person name="Kodira C."/>
            <person name="Tu Z.J."/>
            <person name="Loftus B."/>
            <person name="Xi Z."/>
            <person name="Megy K."/>
            <person name="Grabherr M."/>
            <person name="Ren Q."/>
            <person name="Zdobnov E.M."/>
            <person name="Lobo N.F."/>
            <person name="Campbell K.S."/>
            <person name="Brown S.E."/>
            <person name="Bonaldo M.F."/>
            <person name="Zhu J."/>
            <person name="Sinkins S.P."/>
            <person name="Hogenkamp D.G."/>
            <person name="Amedeo P."/>
            <person name="Arensburger P."/>
            <person name="Atkinson P.W."/>
            <person name="Bidwell S."/>
            <person name="Biedler J."/>
            <person name="Birney E."/>
            <person name="Bruggner R.V."/>
            <person name="Costas J."/>
            <person name="Coy M.R."/>
            <person name="Crabtree J."/>
            <person name="Crawford M."/>
            <person name="Debruyn B."/>
            <person name="Decaprio D."/>
            <person name="Eiglmeier K."/>
            <person name="Eisenstadt E."/>
            <person name="El-Dorry H."/>
            <person name="Gelbart W.M."/>
            <person name="Gomes S.L."/>
            <person name="Hammond M."/>
            <person name="Hannick L.I."/>
            <person name="Hogan J.R."/>
            <person name="Holmes M.H."/>
            <person name="Jaffe D."/>
            <person name="Johnston J.S."/>
            <person name="Kennedy R.C."/>
            <person name="Koo H."/>
            <person name="Kravitz S."/>
            <person name="Kriventseva E.V."/>
            <person name="Kulp D."/>
            <person name="Labutti K."/>
            <person name="Lee E."/>
            <person name="Li S."/>
            <person name="Lovin D.D."/>
            <person name="Mao C."/>
            <person name="Mauceli E."/>
            <person name="Menck C.F."/>
            <person name="Miller J.R."/>
            <person name="Montgomery P."/>
            <person name="Mori A."/>
            <person name="Nascimento A.L."/>
            <person name="Naveira H.F."/>
            <person name="Nusbaum C."/>
            <person name="O'leary S."/>
            <person name="Orvis J."/>
            <person name="Pertea M."/>
            <person name="Quesneville H."/>
            <person name="Reidenbach K.R."/>
            <person name="Rogers Y.H."/>
            <person name="Roth C.W."/>
            <person name="Schneider J.R."/>
            <person name="Schatz M."/>
            <person name="Shumway M."/>
            <person name="Stanke M."/>
            <person name="Stinson E.O."/>
            <person name="Tubio J.M."/>
            <person name="Vanzee J.P."/>
            <person name="Verjovski-Almeida S."/>
            <person name="Werner D."/>
            <person name="White O."/>
            <person name="Wyder S."/>
            <person name="Zeng Q."/>
            <person name="Zhao Q."/>
            <person name="Zhao Y."/>
            <person name="Hill C.A."/>
            <person name="Raikhel A.S."/>
            <person name="Soares M.B."/>
            <person name="Knudson D.L."/>
            <person name="Lee N.H."/>
            <person name="Galagan J."/>
            <person name="Salzberg S.L."/>
            <person name="Paulsen I.T."/>
            <person name="Dimopoulos G."/>
            <person name="Collins F.H."/>
            <person name="Birren B."/>
            <person name="Fraser-Liggett C.M."/>
            <person name="Severson D.W."/>
        </authorList>
    </citation>
    <scope>NUCLEOTIDE SEQUENCE [LARGE SCALE GENOMIC DNA]</scope>
    <source>
        <strain evidence="2">Liverpool</strain>
    </source>
</reference>
<keyword evidence="1" id="KW-0812">Transmembrane</keyword>
<evidence type="ECO:0000313" key="2">
    <source>
        <dbReference type="EMBL" id="EAT38653.1"/>
    </source>
</evidence>
<dbReference type="AlphaFoldDB" id="Q16VM9"/>
<dbReference type="KEGG" id="aag:5572010"/>
<feature type="transmembrane region" description="Helical" evidence="1">
    <location>
        <begin position="124"/>
        <end position="144"/>
    </location>
</feature>
<organism evidence="2 3">
    <name type="scientific">Aedes aegypti</name>
    <name type="common">Yellowfever mosquito</name>
    <name type="synonym">Culex aegypti</name>
    <dbReference type="NCBI Taxonomy" id="7159"/>
    <lineage>
        <taxon>Eukaryota</taxon>
        <taxon>Metazoa</taxon>
        <taxon>Ecdysozoa</taxon>
        <taxon>Arthropoda</taxon>
        <taxon>Hexapoda</taxon>
        <taxon>Insecta</taxon>
        <taxon>Pterygota</taxon>
        <taxon>Neoptera</taxon>
        <taxon>Endopterygota</taxon>
        <taxon>Diptera</taxon>
        <taxon>Nematocera</taxon>
        <taxon>Culicoidea</taxon>
        <taxon>Culicidae</taxon>
        <taxon>Culicinae</taxon>
        <taxon>Aedini</taxon>
        <taxon>Aedes</taxon>
        <taxon>Stegomyia</taxon>
    </lineage>
</organism>
<dbReference type="eggNOG" id="ENOG502T6RT">
    <property type="taxonomic scope" value="Eukaryota"/>
</dbReference>
<accession>Q16VM9</accession>
<gene>
    <name evidence="2" type="ORF">AaeL_AAEL009476</name>
</gene>
<feature type="transmembrane region" description="Helical" evidence="1">
    <location>
        <begin position="164"/>
        <end position="183"/>
    </location>
</feature>
<dbReference type="Proteomes" id="UP000682892">
    <property type="component" value="Chromosome 1"/>
</dbReference>
<dbReference type="HOGENOM" id="CLU_1355647_0_0_1"/>
<sequence length="202" mass="22830">MSKISTIGSAPMVHNCDHKKSHPLEFPVNNDVTILQSPVDCPGGRFDWKELKTLRSALKLGQITAAIVILALTRTRVRRNSDPLDSLPEISYIFLAINALIGTVFSLADAIIKAHPLRKAFTPVLWFQVELWFAGLAAVAFHSLAYSVLVMSLNYYSIEINRVAAAFGFVNAGLYLVSWWRNFSKREEIVRKLRNTNYYEEE</sequence>
<keyword evidence="1" id="KW-0472">Membrane</keyword>
<proteinExistence type="predicted"/>
<dbReference type="OrthoDB" id="7765741at2759"/>
<keyword evidence="1" id="KW-1133">Transmembrane helix</keyword>
<dbReference type="VEuPathDB" id="VectorBase:AAEL009476"/>
<protein>
    <submittedName>
        <fullName evidence="2">AAEL009476-PA</fullName>
    </submittedName>
</protein>
<dbReference type="PhylomeDB" id="Q16VM9"/>
<evidence type="ECO:0000256" key="1">
    <source>
        <dbReference type="SAM" id="Phobius"/>
    </source>
</evidence>
<dbReference type="PaxDb" id="7159-AAEL009476-PA"/>
<evidence type="ECO:0000313" key="3">
    <source>
        <dbReference type="Proteomes" id="UP000682892"/>
    </source>
</evidence>
<dbReference type="OMA" id="KAHPLRK"/>
<name>Q16VM9_AEDAE</name>
<dbReference type="EMBL" id="CH477584">
    <property type="protein sequence ID" value="EAT38653.1"/>
    <property type="molecule type" value="Genomic_DNA"/>
</dbReference>
<reference evidence="2" key="1">
    <citation type="submission" date="2005-10" db="EMBL/GenBank/DDBJ databases">
        <authorList>
            <person name="Loftus B.J."/>
            <person name="Nene V.M."/>
            <person name="Hannick L.I."/>
            <person name="Bidwell S."/>
            <person name="Haas B."/>
            <person name="Amedeo P."/>
            <person name="Orvis J."/>
            <person name="Wortman J.R."/>
            <person name="White O.R."/>
            <person name="Salzberg S."/>
            <person name="Shumway M."/>
            <person name="Koo H."/>
            <person name="Zhao Y."/>
            <person name="Holmes M."/>
            <person name="Miller J."/>
            <person name="Schatz M."/>
            <person name="Pop M."/>
            <person name="Pai G."/>
            <person name="Utterback T."/>
            <person name="Rogers Y.-H."/>
            <person name="Kravitz S."/>
            <person name="Fraser C.M."/>
        </authorList>
    </citation>
    <scope>NUCLEOTIDE SEQUENCE</scope>
    <source>
        <strain evidence="2">Liverpool</strain>
    </source>
</reference>